<name>A0ABX0GQS7_9ACTN</name>
<keyword evidence="1" id="KW-0238">DNA-binding</keyword>
<evidence type="ECO:0000313" key="2">
    <source>
        <dbReference type="Proteomes" id="UP000800981"/>
    </source>
</evidence>
<dbReference type="GO" id="GO:0003677">
    <property type="term" value="F:DNA binding"/>
    <property type="evidence" value="ECO:0007669"/>
    <property type="project" value="UniProtKB-KW"/>
</dbReference>
<dbReference type="PANTHER" id="PTHR38479:SF2">
    <property type="entry name" value="WINGED HELIX DNA-BINDING DOMAIN-CONTAINING PROTEIN"/>
    <property type="match status" value="1"/>
</dbReference>
<proteinExistence type="predicted"/>
<keyword evidence="2" id="KW-1185">Reference proteome</keyword>
<dbReference type="Proteomes" id="UP000800981">
    <property type="component" value="Unassembled WGS sequence"/>
</dbReference>
<dbReference type="InterPro" id="IPR009351">
    <property type="entry name" value="AlkZ-like"/>
</dbReference>
<evidence type="ECO:0000313" key="1">
    <source>
        <dbReference type="EMBL" id="NHC13072.1"/>
    </source>
</evidence>
<dbReference type="Pfam" id="PF06224">
    <property type="entry name" value="AlkZ-like"/>
    <property type="match status" value="1"/>
</dbReference>
<reference evidence="1 2" key="1">
    <citation type="submission" date="2020-03" db="EMBL/GenBank/DDBJ databases">
        <title>Two novel Motilibacter sp.</title>
        <authorList>
            <person name="Liu S."/>
        </authorList>
    </citation>
    <scope>NUCLEOTIDE SEQUENCE [LARGE SCALE GENOMIC DNA]</scope>
    <source>
        <strain evidence="1 2">E257</strain>
    </source>
</reference>
<dbReference type="EMBL" id="JAANNP010000001">
    <property type="protein sequence ID" value="NHC13072.1"/>
    <property type="molecule type" value="Genomic_DNA"/>
</dbReference>
<comment type="caution">
    <text evidence="1">The sequence shown here is derived from an EMBL/GenBank/DDBJ whole genome shotgun (WGS) entry which is preliminary data.</text>
</comment>
<gene>
    <name evidence="1" type="ORF">G9H71_04680</name>
</gene>
<accession>A0ABX0GQS7</accession>
<dbReference type="PANTHER" id="PTHR38479">
    <property type="entry name" value="LMO0824 PROTEIN"/>
    <property type="match status" value="1"/>
</dbReference>
<dbReference type="RefSeq" id="WP_166278500.1">
    <property type="nucleotide sequence ID" value="NZ_JAANNP010000001.1"/>
</dbReference>
<organism evidence="1 2">
    <name type="scientific">Motilibacter deserti</name>
    <dbReference type="NCBI Taxonomy" id="2714956"/>
    <lineage>
        <taxon>Bacteria</taxon>
        <taxon>Bacillati</taxon>
        <taxon>Actinomycetota</taxon>
        <taxon>Actinomycetes</taxon>
        <taxon>Motilibacterales</taxon>
        <taxon>Motilibacteraceae</taxon>
        <taxon>Motilibacter</taxon>
    </lineage>
</organism>
<sequence>MGRALTARQLNRALLARQGLLDRHAGPLPQVLERVGGIQAQYAPSMYVGLWSRMRGFARADLTRALEAREVVQGTLLRATIHLVSAADYWPMALAVRDERRRWQLRAVRETPEEEYAAAAERASAALVAGPLKRAQLEEATRPVKATGAGLWLDMVRVPPSGTWERRRADTFATAESWLGPPPADAAARGVELLVRRYLTGFGPAPRAAVADWAGLPVRALDEVLERLRLRRFVAEDGVELVDLPGLPLPDPDVPAPVRFLPTWDAVLLAHARRTQVLPEAYRPLVFSTRTPQSVGTFLVDGAVAGTWKPVGGRIELHELEPLPERDRAEVQAEAERLAEFHA</sequence>
<protein>
    <submittedName>
        <fullName evidence="1">Winged helix DNA-binding domain-containing protein</fullName>
    </submittedName>
</protein>